<dbReference type="GO" id="GO:0098797">
    <property type="term" value="C:plasma membrane protein complex"/>
    <property type="evidence" value="ECO:0007669"/>
    <property type="project" value="TreeGrafter"/>
</dbReference>
<feature type="transmembrane region" description="Helical" evidence="7">
    <location>
        <begin position="435"/>
        <end position="456"/>
    </location>
</feature>
<evidence type="ECO:0000256" key="1">
    <source>
        <dbReference type="ARBA" id="ARBA00004651"/>
    </source>
</evidence>
<dbReference type="PANTHER" id="PTHR30489">
    <property type="entry name" value="LIPOPROTEIN-RELEASING SYSTEM TRANSMEMBRANE PROTEIN LOLE"/>
    <property type="match status" value="1"/>
</dbReference>
<evidence type="ECO:0000256" key="4">
    <source>
        <dbReference type="ARBA" id="ARBA00022692"/>
    </source>
</evidence>
<sequence>MYKLLLILKYLRRKLAPLFAAVAVMLCTAMVIIVMSVMGGFLDQFRESARNLTGDVIVEGSLQGFEQYEELLAAILELPEIQNGTPLIETYGLINFRDNAKPVRVQGVDMAKLEEIVGYKHTLMWTPDELLELPKEILGEDSKRYQQIKEQITREHPIDPGRDEEGQRQGLPEALIGIEVNPYHYRDELGNYNIDSTWARAPMALTVVPLTSGGTASLEQERREFVVVNEFKSGLFDIDGQYVFVPFDTLQKMLAMDQRKGFDTEGFDPETGLGGKEIVIPGRANRLVLKVAPGVEVLDARNRVQKTIADFYDAQDNLLLARPRALTWEDVHGQIIGAVKNEKNLVSFLFGVISLVAIFMVATTFYTLIQDKTRDIGILRAIGATRKGILGLFVGYGLAIGVIGAVGGAALGVGVVRALNLVQHFLGHYLGVTSLLIGSAVLGAVLGLILAILIGFRQRRMVFWIKRIPALGALLLFLPSLVVVLSMSQVYAWLNENIRFVMWDPQTYFFDRIPDRIDPLEITLVSVGMIVSCVIGSLIPALIASSLEPVETLRYE</sequence>
<evidence type="ECO:0000313" key="10">
    <source>
        <dbReference type="Proteomes" id="UP000541810"/>
    </source>
</evidence>
<evidence type="ECO:0000256" key="2">
    <source>
        <dbReference type="ARBA" id="ARBA00005236"/>
    </source>
</evidence>
<dbReference type="GO" id="GO:0044874">
    <property type="term" value="P:lipoprotein localization to outer membrane"/>
    <property type="evidence" value="ECO:0007669"/>
    <property type="project" value="TreeGrafter"/>
</dbReference>
<evidence type="ECO:0000256" key="3">
    <source>
        <dbReference type="ARBA" id="ARBA00022475"/>
    </source>
</evidence>
<keyword evidence="3" id="KW-1003">Cell membrane</keyword>
<dbReference type="AlphaFoldDB" id="A0A7X0H6Q4"/>
<organism evidence="9 10">
    <name type="scientific">Algisphaera agarilytica</name>
    <dbReference type="NCBI Taxonomy" id="1385975"/>
    <lineage>
        <taxon>Bacteria</taxon>
        <taxon>Pseudomonadati</taxon>
        <taxon>Planctomycetota</taxon>
        <taxon>Phycisphaerae</taxon>
        <taxon>Phycisphaerales</taxon>
        <taxon>Phycisphaeraceae</taxon>
        <taxon>Algisphaera</taxon>
    </lineage>
</organism>
<evidence type="ECO:0000256" key="6">
    <source>
        <dbReference type="ARBA" id="ARBA00023136"/>
    </source>
</evidence>
<feature type="transmembrane region" description="Helical" evidence="7">
    <location>
        <begin position="468"/>
        <end position="494"/>
    </location>
</feature>
<evidence type="ECO:0000256" key="7">
    <source>
        <dbReference type="SAM" id="Phobius"/>
    </source>
</evidence>
<dbReference type="RefSeq" id="WP_184677808.1">
    <property type="nucleotide sequence ID" value="NZ_JACHGY010000001.1"/>
</dbReference>
<evidence type="ECO:0000313" key="9">
    <source>
        <dbReference type="EMBL" id="MBB6430280.1"/>
    </source>
</evidence>
<feature type="transmembrane region" description="Helical" evidence="7">
    <location>
        <begin position="15"/>
        <end position="42"/>
    </location>
</feature>
<gene>
    <name evidence="9" type="ORF">HNQ40_002086</name>
</gene>
<proteinExistence type="inferred from homology"/>
<name>A0A7X0H6Q4_9BACT</name>
<evidence type="ECO:0000256" key="5">
    <source>
        <dbReference type="ARBA" id="ARBA00022989"/>
    </source>
</evidence>
<dbReference type="EMBL" id="JACHGY010000001">
    <property type="protein sequence ID" value="MBB6430280.1"/>
    <property type="molecule type" value="Genomic_DNA"/>
</dbReference>
<dbReference type="Pfam" id="PF02687">
    <property type="entry name" value="FtsX"/>
    <property type="match status" value="1"/>
</dbReference>
<keyword evidence="9" id="KW-0449">Lipoprotein</keyword>
<keyword evidence="10" id="KW-1185">Reference proteome</keyword>
<feature type="transmembrane region" description="Helical" evidence="7">
    <location>
        <begin position="389"/>
        <end position="415"/>
    </location>
</feature>
<dbReference type="InterPro" id="IPR003838">
    <property type="entry name" value="ABC3_permease_C"/>
</dbReference>
<feature type="transmembrane region" description="Helical" evidence="7">
    <location>
        <begin position="345"/>
        <end position="369"/>
    </location>
</feature>
<keyword evidence="6 7" id="KW-0472">Membrane</keyword>
<reference evidence="9 10" key="1">
    <citation type="submission" date="2020-08" db="EMBL/GenBank/DDBJ databases">
        <title>Genomic Encyclopedia of Type Strains, Phase IV (KMG-IV): sequencing the most valuable type-strain genomes for metagenomic binning, comparative biology and taxonomic classification.</title>
        <authorList>
            <person name="Goeker M."/>
        </authorList>
    </citation>
    <scope>NUCLEOTIDE SEQUENCE [LARGE SCALE GENOMIC DNA]</scope>
    <source>
        <strain evidence="9 10">DSM 103725</strain>
    </source>
</reference>
<feature type="transmembrane region" description="Helical" evidence="7">
    <location>
        <begin position="522"/>
        <end position="544"/>
    </location>
</feature>
<protein>
    <submittedName>
        <fullName evidence="9">Lipoprotein-releasing system permease protein</fullName>
    </submittedName>
</protein>
<comment type="subcellular location">
    <subcellularLocation>
        <location evidence="1">Cell membrane</location>
        <topology evidence="1">Multi-pass membrane protein</topology>
    </subcellularLocation>
</comment>
<keyword evidence="4 7" id="KW-0812">Transmembrane</keyword>
<comment type="similarity">
    <text evidence="2">Belongs to the ABC-4 integral membrane protein family. LolC/E subfamily.</text>
</comment>
<dbReference type="Proteomes" id="UP000541810">
    <property type="component" value="Unassembled WGS sequence"/>
</dbReference>
<feature type="domain" description="ABC3 transporter permease C-terminal" evidence="8">
    <location>
        <begin position="348"/>
        <end position="462"/>
    </location>
</feature>
<keyword evidence="5 7" id="KW-1133">Transmembrane helix</keyword>
<dbReference type="PANTHER" id="PTHR30489:SF0">
    <property type="entry name" value="LIPOPROTEIN-RELEASING SYSTEM TRANSMEMBRANE PROTEIN LOLE"/>
    <property type="match status" value="1"/>
</dbReference>
<accession>A0A7X0H6Q4</accession>
<comment type="caution">
    <text evidence="9">The sequence shown here is derived from an EMBL/GenBank/DDBJ whole genome shotgun (WGS) entry which is preliminary data.</text>
</comment>
<dbReference type="InterPro" id="IPR051447">
    <property type="entry name" value="Lipoprotein-release_system"/>
</dbReference>
<evidence type="ECO:0000259" key="8">
    <source>
        <dbReference type="Pfam" id="PF02687"/>
    </source>
</evidence>